<keyword evidence="6" id="KW-0325">Glycoprotein</keyword>
<dbReference type="Proteomes" id="UP000518266">
    <property type="component" value="Unassembled WGS sequence"/>
</dbReference>
<dbReference type="Pfam" id="PF01094">
    <property type="entry name" value="ANF_receptor"/>
    <property type="match status" value="1"/>
</dbReference>
<organism evidence="8 9">
    <name type="scientific">Dissostichus mawsoni</name>
    <name type="common">Antarctic cod</name>
    <dbReference type="NCBI Taxonomy" id="36200"/>
    <lineage>
        <taxon>Eukaryota</taxon>
        <taxon>Metazoa</taxon>
        <taxon>Chordata</taxon>
        <taxon>Craniata</taxon>
        <taxon>Vertebrata</taxon>
        <taxon>Euteleostomi</taxon>
        <taxon>Actinopterygii</taxon>
        <taxon>Neopterygii</taxon>
        <taxon>Teleostei</taxon>
        <taxon>Neoteleostei</taxon>
        <taxon>Acanthomorphata</taxon>
        <taxon>Eupercaria</taxon>
        <taxon>Perciformes</taxon>
        <taxon>Notothenioidei</taxon>
        <taxon>Nototheniidae</taxon>
        <taxon>Dissostichus</taxon>
    </lineage>
</organism>
<dbReference type="InterPro" id="IPR000337">
    <property type="entry name" value="GPCR_3"/>
</dbReference>
<keyword evidence="5" id="KW-0675">Receptor</keyword>
<evidence type="ECO:0000256" key="4">
    <source>
        <dbReference type="ARBA" id="ARBA00023136"/>
    </source>
</evidence>
<keyword evidence="3" id="KW-1133">Transmembrane helix</keyword>
<name>A0A7J5YDW7_DISMA</name>
<evidence type="ECO:0000256" key="6">
    <source>
        <dbReference type="ARBA" id="ARBA00023180"/>
    </source>
</evidence>
<evidence type="ECO:0000313" key="9">
    <source>
        <dbReference type="Proteomes" id="UP000518266"/>
    </source>
</evidence>
<dbReference type="InterPro" id="IPR028082">
    <property type="entry name" value="Peripla_BP_I"/>
</dbReference>
<dbReference type="EMBL" id="JAAKFY010000013">
    <property type="protein sequence ID" value="KAF3847620.1"/>
    <property type="molecule type" value="Genomic_DNA"/>
</dbReference>
<feature type="domain" description="Receptor ligand binding region" evidence="7">
    <location>
        <begin position="50"/>
        <end position="173"/>
    </location>
</feature>
<sequence length="222" mass="24604">MSLPVLQKKGDIILGGLFSLHDMVMEPSLSFTSKPPPAHCTRFNFRTFRWMQTMIFAIEEINRDGKLLPNITLGYKIFDSCSTPHQALKAVMELVRNEKVSGVEVETESQGTCRGTVPAVIGDGGSTQSLVVARFLGVFQVPQVSYFSSCACLSDKKEFPAFLRTMPSDFFQVIPKNRAQITISSIISKIRSSGARVILVFAVEQDAAALFDEALRHDISFF</sequence>
<evidence type="ECO:0000256" key="2">
    <source>
        <dbReference type="ARBA" id="ARBA00022692"/>
    </source>
</evidence>
<comment type="caution">
    <text evidence="8">The sequence shown here is derived from an EMBL/GenBank/DDBJ whole genome shotgun (WGS) entry which is preliminary data.</text>
</comment>
<dbReference type="Gene3D" id="3.40.50.2300">
    <property type="match status" value="1"/>
</dbReference>
<dbReference type="GO" id="GO:0004930">
    <property type="term" value="F:G protein-coupled receptor activity"/>
    <property type="evidence" value="ECO:0007669"/>
    <property type="project" value="InterPro"/>
</dbReference>
<dbReference type="InterPro" id="IPR001828">
    <property type="entry name" value="ANF_lig-bd_rcpt"/>
</dbReference>
<gene>
    <name evidence="8" type="ORF">F7725_020648</name>
</gene>
<comment type="subcellular location">
    <subcellularLocation>
        <location evidence="1">Membrane</location>
        <topology evidence="1">Multi-pass membrane protein</topology>
    </subcellularLocation>
</comment>
<keyword evidence="4" id="KW-0472">Membrane</keyword>
<evidence type="ECO:0000256" key="3">
    <source>
        <dbReference type="ARBA" id="ARBA00022989"/>
    </source>
</evidence>
<dbReference type="SUPFAM" id="SSF53822">
    <property type="entry name" value="Periplasmic binding protein-like I"/>
    <property type="match status" value="1"/>
</dbReference>
<evidence type="ECO:0000256" key="1">
    <source>
        <dbReference type="ARBA" id="ARBA00004141"/>
    </source>
</evidence>
<dbReference type="PANTHER" id="PTHR24060">
    <property type="entry name" value="METABOTROPIC GLUTAMATE RECEPTOR"/>
    <property type="match status" value="1"/>
</dbReference>
<reference evidence="8 9" key="1">
    <citation type="submission" date="2020-03" db="EMBL/GenBank/DDBJ databases">
        <title>Dissostichus mawsoni Genome sequencing and assembly.</title>
        <authorList>
            <person name="Park H."/>
        </authorList>
    </citation>
    <scope>NUCLEOTIDE SEQUENCE [LARGE SCALE GENOMIC DNA]</scope>
    <source>
        <strain evidence="8">DM0001</strain>
        <tissue evidence="8">Muscle</tissue>
    </source>
</reference>
<evidence type="ECO:0000259" key="7">
    <source>
        <dbReference type="Pfam" id="PF01094"/>
    </source>
</evidence>
<keyword evidence="9" id="KW-1185">Reference proteome</keyword>
<proteinExistence type="predicted"/>
<keyword evidence="2" id="KW-0812">Transmembrane</keyword>
<dbReference type="GO" id="GO:0016020">
    <property type="term" value="C:membrane"/>
    <property type="evidence" value="ECO:0007669"/>
    <property type="project" value="UniProtKB-SubCell"/>
</dbReference>
<dbReference type="PRINTS" id="PR00248">
    <property type="entry name" value="GPCRMGR"/>
</dbReference>
<dbReference type="AlphaFoldDB" id="A0A7J5YDW7"/>
<evidence type="ECO:0000256" key="5">
    <source>
        <dbReference type="ARBA" id="ARBA00023170"/>
    </source>
</evidence>
<evidence type="ECO:0000313" key="8">
    <source>
        <dbReference type="EMBL" id="KAF3847620.1"/>
    </source>
</evidence>
<accession>A0A7J5YDW7</accession>
<dbReference type="OrthoDB" id="5984008at2759"/>
<dbReference type="InterPro" id="IPR050726">
    <property type="entry name" value="mGluR"/>
</dbReference>
<protein>
    <recommendedName>
        <fullName evidence="7">Receptor ligand binding region domain-containing protein</fullName>
    </recommendedName>
</protein>